<sequence>EREHVMNVYDAVARQWHGTRYRAWSGVEDFIARCVRPGTLVVDVGCGNGKNMPEVEARGGFVAGCDFSVGLLNICAERGLEVFAADAVCLPLRSSAFDVALNIAVLHHVSSPARRVKLISETMRLLRVGGVALFYAWALEQEVGGVSGHHFESQDVLVPFHKRAVAGDERGDDDAAEGSDGGKVYQRYCHVYKEGELPELFAHLSSWVRVTATYFDCGNWCVEAERIA</sequence>
<accession>C1MRR3</accession>
<organism evidence="5">
    <name type="scientific">Micromonas pusilla (strain CCMP1545)</name>
    <name type="common">Picoplanktonic green alga</name>
    <dbReference type="NCBI Taxonomy" id="564608"/>
    <lineage>
        <taxon>Eukaryota</taxon>
        <taxon>Viridiplantae</taxon>
        <taxon>Chlorophyta</taxon>
        <taxon>Mamiellophyceae</taxon>
        <taxon>Mamiellales</taxon>
        <taxon>Mamiellaceae</taxon>
        <taxon>Micromonas</taxon>
    </lineage>
</organism>
<keyword evidence="1" id="KW-0489">Methyltransferase</keyword>
<keyword evidence="2" id="KW-0808">Transferase</keyword>
<dbReference type="RefSeq" id="XP_003058553.1">
    <property type="nucleotide sequence ID" value="XM_003058507.1"/>
</dbReference>
<evidence type="ECO:0000313" key="5">
    <source>
        <dbReference type="Proteomes" id="UP000001876"/>
    </source>
</evidence>
<proteinExistence type="predicted"/>
<evidence type="ECO:0000256" key="2">
    <source>
        <dbReference type="ARBA" id="ARBA00022679"/>
    </source>
</evidence>
<dbReference type="Proteomes" id="UP000001876">
    <property type="component" value="Unassembled WGS sequence"/>
</dbReference>
<dbReference type="CDD" id="cd02440">
    <property type="entry name" value="AdoMet_MTases"/>
    <property type="match status" value="1"/>
</dbReference>
<evidence type="ECO:0000256" key="1">
    <source>
        <dbReference type="ARBA" id="ARBA00022603"/>
    </source>
</evidence>
<dbReference type="OMA" id="SCYFIGC"/>
<dbReference type="Gene3D" id="3.40.50.150">
    <property type="entry name" value="Vaccinia Virus protein VP39"/>
    <property type="match status" value="1"/>
</dbReference>
<dbReference type="PANTHER" id="PTHR13069:SF21">
    <property type="entry name" value="ALKYLATED DNA REPAIR PROTEIN ALKB HOMOLOG 8"/>
    <property type="match status" value="1"/>
</dbReference>
<dbReference type="AlphaFoldDB" id="C1MRR3"/>
<dbReference type="Pfam" id="PF08241">
    <property type="entry name" value="Methyltransf_11"/>
    <property type="match status" value="1"/>
</dbReference>
<protein>
    <submittedName>
        <fullName evidence="4">Predicted protein</fullName>
    </submittedName>
</protein>
<name>C1MRR3_MICPC</name>
<dbReference type="GO" id="GO:0032259">
    <property type="term" value="P:methylation"/>
    <property type="evidence" value="ECO:0007669"/>
    <property type="project" value="UniProtKB-KW"/>
</dbReference>
<dbReference type="SUPFAM" id="SSF53335">
    <property type="entry name" value="S-adenosyl-L-methionine-dependent methyltransferases"/>
    <property type="match status" value="1"/>
</dbReference>
<keyword evidence="5" id="KW-1185">Reference proteome</keyword>
<dbReference type="STRING" id="564608.C1MRR3"/>
<reference evidence="4 5" key="1">
    <citation type="journal article" date="2009" name="Science">
        <title>Green evolution and dynamic adaptations revealed by genomes of the marine picoeukaryotes Micromonas.</title>
        <authorList>
            <person name="Worden A.Z."/>
            <person name="Lee J.H."/>
            <person name="Mock T."/>
            <person name="Rouze P."/>
            <person name="Simmons M.P."/>
            <person name="Aerts A.L."/>
            <person name="Allen A.E."/>
            <person name="Cuvelier M.L."/>
            <person name="Derelle E."/>
            <person name="Everett M.V."/>
            <person name="Foulon E."/>
            <person name="Grimwood J."/>
            <person name="Gundlach H."/>
            <person name="Henrissat B."/>
            <person name="Napoli C."/>
            <person name="McDonald S.M."/>
            <person name="Parker M.S."/>
            <person name="Rombauts S."/>
            <person name="Salamov A."/>
            <person name="Von Dassow P."/>
            <person name="Badger J.H."/>
            <person name="Coutinho P.M."/>
            <person name="Demir E."/>
            <person name="Dubchak I."/>
            <person name="Gentemann C."/>
            <person name="Eikrem W."/>
            <person name="Gready J.E."/>
            <person name="John U."/>
            <person name="Lanier W."/>
            <person name="Lindquist E.A."/>
            <person name="Lucas S."/>
            <person name="Mayer K.F."/>
            <person name="Moreau H."/>
            <person name="Not F."/>
            <person name="Otillar R."/>
            <person name="Panaud O."/>
            <person name="Pangilinan J."/>
            <person name="Paulsen I."/>
            <person name="Piegu B."/>
            <person name="Poliakov A."/>
            <person name="Robbens S."/>
            <person name="Schmutz J."/>
            <person name="Toulza E."/>
            <person name="Wyss T."/>
            <person name="Zelensky A."/>
            <person name="Zhou K."/>
            <person name="Armbrust E.V."/>
            <person name="Bhattacharya D."/>
            <person name="Goodenough U.W."/>
            <person name="Van de Peer Y."/>
            <person name="Grigoriev I.V."/>
        </authorList>
    </citation>
    <scope>NUCLEOTIDE SEQUENCE [LARGE SCALE GENOMIC DNA]</scope>
    <source>
        <strain evidence="4 5">CCMP1545</strain>
    </source>
</reference>
<dbReference type="GO" id="GO:0008175">
    <property type="term" value="F:tRNA methyltransferase activity"/>
    <property type="evidence" value="ECO:0007669"/>
    <property type="project" value="UniProtKB-ARBA"/>
</dbReference>
<dbReference type="KEGG" id="mpp:MICPUCDRAFT_17097"/>
<dbReference type="GeneID" id="9684359"/>
<dbReference type="InterPro" id="IPR029063">
    <property type="entry name" value="SAM-dependent_MTases_sf"/>
</dbReference>
<evidence type="ECO:0000313" key="4">
    <source>
        <dbReference type="EMBL" id="EEH57008.1"/>
    </source>
</evidence>
<dbReference type="eggNOG" id="KOG1331">
    <property type="taxonomic scope" value="Eukaryota"/>
</dbReference>
<dbReference type="GO" id="GO:0006400">
    <property type="term" value="P:tRNA modification"/>
    <property type="evidence" value="ECO:0007669"/>
    <property type="project" value="UniProtKB-ARBA"/>
</dbReference>
<dbReference type="InterPro" id="IPR013216">
    <property type="entry name" value="Methyltransf_11"/>
</dbReference>
<dbReference type="OrthoDB" id="271595at2759"/>
<gene>
    <name evidence="4" type="ORF">MICPUCDRAFT_17097</name>
</gene>
<dbReference type="GO" id="GO:0008757">
    <property type="term" value="F:S-adenosylmethionine-dependent methyltransferase activity"/>
    <property type="evidence" value="ECO:0007669"/>
    <property type="project" value="InterPro"/>
</dbReference>
<dbReference type="EMBL" id="GG663739">
    <property type="protein sequence ID" value="EEH57008.1"/>
    <property type="molecule type" value="Genomic_DNA"/>
</dbReference>
<evidence type="ECO:0000259" key="3">
    <source>
        <dbReference type="Pfam" id="PF08241"/>
    </source>
</evidence>
<feature type="non-terminal residue" evidence="4">
    <location>
        <position position="1"/>
    </location>
</feature>
<dbReference type="InterPro" id="IPR051422">
    <property type="entry name" value="AlkB_tRNA_MeTrf/Diox"/>
</dbReference>
<feature type="domain" description="Methyltransferase type 11" evidence="3">
    <location>
        <begin position="42"/>
        <end position="134"/>
    </location>
</feature>
<dbReference type="PANTHER" id="PTHR13069">
    <property type="entry name" value="ALKYLATED DNA REPAIR PROTEIN ALKB HOMOLOG 8"/>
    <property type="match status" value="1"/>
</dbReference>